<evidence type="ECO:0000313" key="1">
    <source>
        <dbReference type="EMBL" id="KAI8441922.1"/>
    </source>
</evidence>
<dbReference type="EMBL" id="CM046109">
    <property type="protein sequence ID" value="KAI8441922.1"/>
    <property type="molecule type" value="Genomic_DNA"/>
</dbReference>
<comment type="caution">
    <text evidence="1">The sequence shown here is derived from an EMBL/GenBank/DDBJ whole genome shotgun (WGS) entry which is preliminary data.</text>
</comment>
<gene>
    <name evidence="1" type="ORF">MSG28_005595</name>
</gene>
<name>A0ACC0KZJ6_CHOFU</name>
<protein>
    <submittedName>
        <fullName evidence="1">Uncharacterized protein</fullName>
    </submittedName>
</protein>
<dbReference type="Proteomes" id="UP001064048">
    <property type="component" value="Chromosome 9"/>
</dbReference>
<proteinExistence type="predicted"/>
<reference evidence="1 2" key="1">
    <citation type="journal article" date="2022" name="Genome Biol. Evol.">
        <title>The Spruce Budworm Genome: Reconstructing the Evolutionary History of Antifreeze Proteins.</title>
        <authorList>
            <person name="Beliveau C."/>
            <person name="Gagne P."/>
            <person name="Picq S."/>
            <person name="Vernygora O."/>
            <person name="Keeling C.I."/>
            <person name="Pinkney K."/>
            <person name="Doucet D."/>
            <person name="Wen F."/>
            <person name="Johnston J.S."/>
            <person name="Maaroufi H."/>
            <person name="Boyle B."/>
            <person name="Laroche J."/>
            <person name="Dewar K."/>
            <person name="Juretic N."/>
            <person name="Blackburn G."/>
            <person name="Nisole A."/>
            <person name="Brunet B."/>
            <person name="Brandao M."/>
            <person name="Lumley L."/>
            <person name="Duan J."/>
            <person name="Quan G."/>
            <person name="Lucarotti C.J."/>
            <person name="Roe A.D."/>
            <person name="Sperling F.A.H."/>
            <person name="Levesque R.C."/>
            <person name="Cusson M."/>
        </authorList>
    </citation>
    <scope>NUCLEOTIDE SEQUENCE [LARGE SCALE GENOMIC DNA]</scope>
    <source>
        <strain evidence="1">Glfc:IPQL:Cfum</strain>
    </source>
</reference>
<sequence length="738" mass="78849">MLRPLLDAFWSENVWLPPNETWADLTPGPDKEVAYTNHRHVLFPIPMALVFIALRFLMENGAVVAPAPIPGQAHDPRQVLRERVEVHVLRLQLRFRHPHTVGQAGVTNDIWWYYMVSSAFYWSLTLSQFWDVRRKDFWQMFVHHLATIALLSTTIRAPMLLPMFPAYYIFNSLLCLLLALHIVWTWLILQIAYKAIYAGKCVYEFVAGVRARAAGVAGPLEQREADAAVLDGGEVPCGQSALRVERRAEGHARVARGLPALVVAPDHVVLRQLEVAEEAEDVFDAGAERNVLERQHAARRAEVFQRTVGVLLARVTSVAPVLVAAAPAPSTPPAVEAAVEAPVEAAPAAPALAVEPAAAPVEAAAAAVVPAAAALVEAAPVEASVEASAVEASAVKAAAASEAAALGRARVEEGLLVDRGRAEQRVARVALGPVQRVLDHGARHQVHGDAAALQPVAVLGGRAARLAHGPELAEAVAGRHAGRVQHQMDARRHRARVREERDDGAVGGVARQALHQHTVELLLGVGGRRGRGEAGPGGPAGGGGARVQPAAGVASELLRREAAAERLLGRRERRREERHAGLLGGCGGRGRVEGAALARVARRGGFGLLGRRGLPQGLPRGLRLLPLKRLLLIVLLVRDGRDHGLPFPERVPLPSLEHQPRVVGFHELDVRGFGPREPAVVEHDREEGEVAEHLDDVVLFDKERQLGDAQDAADGGGGGGAAAARGAAPPPRARPGTA</sequence>
<evidence type="ECO:0000313" key="2">
    <source>
        <dbReference type="Proteomes" id="UP001064048"/>
    </source>
</evidence>
<organism evidence="1 2">
    <name type="scientific">Choristoneura fumiferana</name>
    <name type="common">Spruce budworm moth</name>
    <name type="synonym">Archips fumiferana</name>
    <dbReference type="NCBI Taxonomy" id="7141"/>
    <lineage>
        <taxon>Eukaryota</taxon>
        <taxon>Metazoa</taxon>
        <taxon>Ecdysozoa</taxon>
        <taxon>Arthropoda</taxon>
        <taxon>Hexapoda</taxon>
        <taxon>Insecta</taxon>
        <taxon>Pterygota</taxon>
        <taxon>Neoptera</taxon>
        <taxon>Endopterygota</taxon>
        <taxon>Lepidoptera</taxon>
        <taxon>Glossata</taxon>
        <taxon>Ditrysia</taxon>
        <taxon>Tortricoidea</taxon>
        <taxon>Tortricidae</taxon>
        <taxon>Tortricinae</taxon>
        <taxon>Choristoneura</taxon>
    </lineage>
</organism>
<accession>A0ACC0KZJ6</accession>
<keyword evidence="2" id="KW-1185">Reference proteome</keyword>